<dbReference type="EMBL" id="CP028940">
    <property type="protein sequence ID" value="QKM60169.1"/>
    <property type="molecule type" value="Genomic_DNA"/>
</dbReference>
<keyword evidence="5" id="KW-1185">Reference proteome</keyword>
<name>A0A6M9PIB6_9BURK</name>
<reference evidence="4 5" key="1">
    <citation type="submission" date="2018-04" db="EMBL/GenBank/DDBJ databases">
        <title>Polynucleobacter sp. UK-Long2-W17 genome.</title>
        <authorList>
            <person name="Hahn M.W."/>
        </authorList>
    </citation>
    <scope>NUCLEOTIDE SEQUENCE [LARGE SCALE GENOMIC DNA]</scope>
    <source>
        <strain evidence="4 5">UK-Long2-W17</strain>
    </source>
</reference>
<sequence>MKAKNYYWGCISTALTLLVSVSLVGCSGGGGDSASGGGSTAGSASSIAAFSINGQTGTVNQATNSIAVTVPNGTPLNSLIATFTATGSVVKVGGTTQVSGVTSNNFTTPVAYVVTAANGATTTYQVTVTAASMTAKAITNYSLNGVVGTINSVAKTINVVMPTGTSLNALTATFTATGSGITIASTPQVSGVTSNNFTNPVSYLVTAADSSTETYSVTVIVAAATSKALTSYSLNGVSGTINQATQNIVVAMPSGTAVNALIASFNTTGSSVSISGVTQASGATINNFTNPVAYVVTAADLSTASYTVTVTVAGAGPAPVALGNVGSFVLFADSGMSSSPDSAITGDVGVGPSVTSTAITTGFTLTLPAGGAFATAPQVTGNVYAVDYADPTPVFIVSASNDMLTAYNDAAGRPNPIILASSDLSGLTLAPGLYSSPVSLNLLANTTLTLNGGPNDVWIIQVAGGVTTGAVSQVLLTGGAVSRNVFWQIQTSLSVGASSSFSGVVLTGTTAIIGANSTVNGRLLSQTAITMDADTITQPAQ</sequence>
<dbReference type="PROSITE" id="PS51257">
    <property type="entry name" value="PROKAR_LIPOPROTEIN"/>
    <property type="match status" value="1"/>
</dbReference>
<protein>
    <recommendedName>
        <fullName evidence="6">DUF3494 domain-containing protein</fullName>
    </recommendedName>
</protein>
<dbReference type="Pfam" id="PF11999">
    <property type="entry name" value="Ice_binding"/>
    <property type="match status" value="1"/>
</dbReference>
<dbReference type="Gene3D" id="2.60.40.2340">
    <property type="match status" value="3"/>
</dbReference>
<gene>
    <name evidence="4" type="ORF">DN92_03430</name>
</gene>
<keyword evidence="2 3" id="KW-0732">Signal</keyword>
<dbReference type="AlphaFoldDB" id="A0A6M9PIB6"/>
<dbReference type="RefSeq" id="WP_173959940.1">
    <property type="nucleotide sequence ID" value="NZ_CBCSCC010000003.1"/>
</dbReference>
<dbReference type="KEGG" id="pard:DN92_03430"/>
<dbReference type="Proteomes" id="UP000501090">
    <property type="component" value="Chromosome"/>
</dbReference>
<feature type="chain" id="PRO_5027026246" description="DUF3494 domain-containing protein" evidence="3">
    <location>
        <begin position="26"/>
        <end position="541"/>
    </location>
</feature>
<evidence type="ECO:0000256" key="3">
    <source>
        <dbReference type="SAM" id="SignalP"/>
    </source>
</evidence>
<evidence type="ECO:0000313" key="4">
    <source>
        <dbReference type="EMBL" id="QKM60169.1"/>
    </source>
</evidence>
<organism evidence="4 5">
    <name type="scientific">Polynucleobacter arcticus</name>
    <dbReference type="NCBI Taxonomy" id="1743165"/>
    <lineage>
        <taxon>Bacteria</taxon>
        <taxon>Pseudomonadati</taxon>
        <taxon>Pseudomonadota</taxon>
        <taxon>Betaproteobacteria</taxon>
        <taxon>Burkholderiales</taxon>
        <taxon>Burkholderiaceae</taxon>
        <taxon>Polynucleobacter</taxon>
    </lineage>
</organism>
<proteinExistence type="inferred from homology"/>
<comment type="similarity">
    <text evidence="1">Belongs to the ice-binding protein family.</text>
</comment>
<evidence type="ECO:0000256" key="2">
    <source>
        <dbReference type="ARBA" id="ARBA00022729"/>
    </source>
</evidence>
<evidence type="ECO:0000313" key="5">
    <source>
        <dbReference type="Proteomes" id="UP000501090"/>
    </source>
</evidence>
<accession>A0A6M9PIB6</accession>
<evidence type="ECO:0008006" key="6">
    <source>
        <dbReference type="Google" id="ProtNLM"/>
    </source>
</evidence>
<evidence type="ECO:0000256" key="1">
    <source>
        <dbReference type="ARBA" id="ARBA00005445"/>
    </source>
</evidence>
<dbReference type="InterPro" id="IPR021884">
    <property type="entry name" value="Ice-bd_prot"/>
</dbReference>
<feature type="signal peptide" evidence="3">
    <location>
        <begin position="1"/>
        <end position="25"/>
    </location>
</feature>